<organism evidence="19 20">
    <name type="scientific">Trapa natans</name>
    <name type="common">Water chestnut</name>
    <dbReference type="NCBI Taxonomy" id="22666"/>
    <lineage>
        <taxon>Eukaryota</taxon>
        <taxon>Viridiplantae</taxon>
        <taxon>Streptophyta</taxon>
        <taxon>Embryophyta</taxon>
        <taxon>Tracheophyta</taxon>
        <taxon>Spermatophyta</taxon>
        <taxon>Magnoliopsida</taxon>
        <taxon>eudicotyledons</taxon>
        <taxon>Gunneridae</taxon>
        <taxon>Pentapetalae</taxon>
        <taxon>rosids</taxon>
        <taxon>malvids</taxon>
        <taxon>Myrtales</taxon>
        <taxon>Lythraceae</taxon>
        <taxon>Trapa</taxon>
    </lineage>
</organism>
<evidence type="ECO:0000313" key="19">
    <source>
        <dbReference type="EMBL" id="KAK4805076.1"/>
    </source>
</evidence>
<evidence type="ECO:0000256" key="7">
    <source>
        <dbReference type="ARBA" id="ARBA00022741"/>
    </source>
</evidence>
<comment type="similarity">
    <text evidence="16">Belongs to the TRAFAC class TrmE-Era-EngA-EngB-Septin-like GTPase superfamily. AIG1/Toc34/Toc159-like paraseptin GTPase family. TOC159 subfamily.</text>
</comment>
<dbReference type="InterPro" id="IPR045058">
    <property type="entry name" value="GIMA/IAN/Toc"/>
</dbReference>
<evidence type="ECO:0000256" key="11">
    <source>
        <dbReference type="ARBA" id="ARBA00022927"/>
    </source>
</evidence>
<evidence type="ECO:0000256" key="8">
    <source>
        <dbReference type="ARBA" id="ARBA00022801"/>
    </source>
</evidence>
<name>A0AAN7MJA1_TRANT</name>
<evidence type="ECO:0000256" key="4">
    <source>
        <dbReference type="ARBA" id="ARBA00022640"/>
    </source>
</evidence>
<dbReference type="PANTHER" id="PTHR10903">
    <property type="entry name" value="GTPASE, IMAP FAMILY MEMBER-RELATED"/>
    <property type="match status" value="1"/>
</dbReference>
<dbReference type="GO" id="GO:0005525">
    <property type="term" value="F:GTP binding"/>
    <property type="evidence" value="ECO:0007669"/>
    <property type="project" value="UniProtKB-KW"/>
</dbReference>
<evidence type="ECO:0000313" key="20">
    <source>
        <dbReference type="Proteomes" id="UP001346149"/>
    </source>
</evidence>
<keyword evidence="9" id="KW-1002">Plastid outer membrane</keyword>
<protein>
    <recommendedName>
        <fullName evidence="18">AIG1-type G domain-containing protein</fullName>
    </recommendedName>
</protein>
<evidence type="ECO:0000256" key="15">
    <source>
        <dbReference type="ARBA" id="ARBA00023766"/>
    </source>
</evidence>
<evidence type="ECO:0000256" key="10">
    <source>
        <dbReference type="ARBA" id="ARBA00022842"/>
    </source>
</evidence>
<keyword evidence="20" id="KW-1185">Reference proteome</keyword>
<evidence type="ECO:0000256" key="2">
    <source>
        <dbReference type="ARBA" id="ARBA00022448"/>
    </source>
</evidence>
<feature type="compositionally biased region" description="Polar residues" evidence="17">
    <location>
        <begin position="61"/>
        <end position="77"/>
    </location>
</feature>
<accession>A0AAN7MJA1</accession>
<feature type="compositionally biased region" description="Basic and acidic residues" evidence="17">
    <location>
        <begin position="508"/>
        <end position="518"/>
    </location>
</feature>
<evidence type="ECO:0000256" key="6">
    <source>
        <dbReference type="ARBA" id="ARBA00022723"/>
    </source>
</evidence>
<feature type="region of interest" description="Disordered" evidence="17">
    <location>
        <begin position="46"/>
        <end position="106"/>
    </location>
</feature>
<comment type="cofactor">
    <cofactor evidence="1">
        <name>Mg(2+)</name>
        <dbReference type="ChEBI" id="CHEBI:18420"/>
    </cofactor>
</comment>
<reference evidence="19 20" key="1">
    <citation type="journal article" date="2023" name="Hortic Res">
        <title>Pangenome of water caltrop reveals structural variations and asymmetric subgenome divergence after allopolyploidization.</title>
        <authorList>
            <person name="Zhang X."/>
            <person name="Chen Y."/>
            <person name="Wang L."/>
            <person name="Yuan Y."/>
            <person name="Fang M."/>
            <person name="Shi L."/>
            <person name="Lu R."/>
            <person name="Comes H.P."/>
            <person name="Ma Y."/>
            <person name="Chen Y."/>
            <person name="Huang G."/>
            <person name="Zhou Y."/>
            <person name="Zheng Z."/>
            <person name="Qiu Y."/>
        </authorList>
    </citation>
    <scope>NUCLEOTIDE SEQUENCE [LARGE SCALE GENOMIC DNA]</scope>
    <source>
        <strain evidence="19">F231</strain>
    </source>
</reference>
<dbReference type="GO" id="GO:0015031">
    <property type="term" value="P:protein transport"/>
    <property type="evidence" value="ECO:0007669"/>
    <property type="project" value="UniProtKB-KW"/>
</dbReference>
<proteinExistence type="inferred from homology"/>
<evidence type="ECO:0000259" key="18">
    <source>
        <dbReference type="PROSITE" id="PS51720"/>
    </source>
</evidence>
<feature type="region of interest" description="Disordered" evidence="17">
    <location>
        <begin position="508"/>
        <end position="538"/>
    </location>
</feature>
<keyword evidence="5" id="KW-0812">Transmembrane</keyword>
<evidence type="ECO:0000256" key="9">
    <source>
        <dbReference type="ARBA" id="ARBA00022805"/>
    </source>
</evidence>
<dbReference type="EMBL" id="JAXQNO010000001">
    <property type="protein sequence ID" value="KAK4805076.1"/>
    <property type="molecule type" value="Genomic_DNA"/>
</dbReference>
<dbReference type="SUPFAM" id="SSF52540">
    <property type="entry name" value="P-loop containing nucleoside triphosphate hydrolases"/>
    <property type="match status" value="1"/>
</dbReference>
<comment type="subcellular location">
    <subcellularLocation>
        <location evidence="15">Plastid</location>
        <location evidence="15">Chloroplast outer membrane</location>
        <topology evidence="15">Single-pass membrane protein</topology>
    </subcellularLocation>
</comment>
<evidence type="ECO:0000256" key="1">
    <source>
        <dbReference type="ARBA" id="ARBA00001946"/>
    </source>
</evidence>
<evidence type="ECO:0000256" key="5">
    <source>
        <dbReference type="ARBA" id="ARBA00022692"/>
    </source>
</evidence>
<dbReference type="AlphaFoldDB" id="A0AAN7MJA1"/>
<evidence type="ECO:0000256" key="13">
    <source>
        <dbReference type="ARBA" id="ARBA00023134"/>
    </source>
</evidence>
<keyword evidence="10" id="KW-0460">Magnesium</keyword>
<evidence type="ECO:0000256" key="17">
    <source>
        <dbReference type="SAM" id="MobiDB-lite"/>
    </source>
</evidence>
<dbReference type="PANTHER" id="PTHR10903:SF68">
    <property type="entry name" value="TRANSLOCASE OF CHLOROPLAST 90, CHLOROPLASTIC"/>
    <property type="match status" value="1"/>
</dbReference>
<dbReference type="InterPro" id="IPR027417">
    <property type="entry name" value="P-loop_NTPase"/>
</dbReference>
<dbReference type="InterPro" id="IPR024283">
    <property type="entry name" value="TOC159_MAD"/>
</dbReference>
<dbReference type="InterPro" id="IPR006703">
    <property type="entry name" value="G_AIG1"/>
</dbReference>
<evidence type="ECO:0000256" key="12">
    <source>
        <dbReference type="ARBA" id="ARBA00022989"/>
    </source>
</evidence>
<dbReference type="GO" id="GO:0009707">
    <property type="term" value="C:chloroplast outer membrane"/>
    <property type="evidence" value="ECO:0007669"/>
    <property type="project" value="UniProtKB-SubCell"/>
</dbReference>
<keyword evidence="2" id="KW-0813">Transport</keyword>
<keyword evidence="7" id="KW-0547">Nucleotide-binding</keyword>
<evidence type="ECO:0000256" key="16">
    <source>
        <dbReference type="ARBA" id="ARBA00023775"/>
    </source>
</evidence>
<comment type="caution">
    <text evidence="19">The sequence shown here is derived from an EMBL/GenBank/DDBJ whole genome shotgun (WGS) entry which is preliminary data.</text>
</comment>
<dbReference type="Pfam" id="PF04548">
    <property type="entry name" value="AIG1"/>
    <property type="match status" value="1"/>
</dbReference>
<keyword evidence="4" id="KW-0934">Plastid</keyword>
<sequence>MESNTENMKSIRDWGFSQLLNQSLASSLPISGNNWFFNRERATQELGDQGPTNDVACDAPSSLNHTQEVHQQPSQQCDVPLGPKPDSTGGNDMSRKNTNTQSSSIGCSMAPLSKIDDLQVKFLRLLLRLGQSHDSILVRKVLYRMNLATLLQEGEADPKTLKIRQERAKALAVAEEAGGSPELDFSIRILLLGKTGVGKSATANSILGQVKAATNAFQPTTDQIQEISGTVNGIKLSFIDTPGLLPSSASTMGRNQKIMLRVKKYLKRSPPDIVLFFERLDHIETNYEYTLPKLISQVLGNAVWFNTIIVMTHASGSLPEGPNGYQVMYESYVSQCTDMIQQSIHQAVSDSRLDNLVLLVENHPLCKRNSRGEKILHNGQAWISQFLLSSVCVKVLNDANKLLVFQESIVLGPPSGTRQPSLPHLLSSILRHRSVFSRGEVEEEVGEILLSESEDEEDEYDHLPSIRILKKSQFEKLTKPQKQDYLDELDYRETLFLKKQLKQELRKEREEKLSKKDSTISNENEDYDPSGQAHTEPVSLPDMAVPLSFDSDCAVHRYHGLVSSDQILLRPVHDPNGWDHDVGFDGVNVETSIEINRNIIGSVLGQVSKDKNDFSIHSECTLACRALSGPSYSVGLDIQSAGGKDMISTVRSNTKLRNLLKKHNVVDCGVSLTSFRNKQYLGVKIEDQVYVGERLKFVANAGRLGGPAGKVAYGGGLEATFRGRDYPVKTDHMALGMTVLSYDSDTVIGASLESEFHLTRDTRLSIVGNLNNRSMGQICIRTSSSQHIEIALIALVSILRCLFRRKNPDW</sequence>
<keyword evidence="6" id="KW-0479">Metal-binding</keyword>
<dbReference type="Pfam" id="PF11886">
    <property type="entry name" value="TOC159_MAD"/>
    <property type="match status" value="1"/>
</dbReference>
<dbReference type="FunFam" id="3.40.50.300:FF:000413">
    <property type="entry name" value="Translocase of chloroplast 120, chloroplastic"/>
    <property type="match status" value="1"/>
</dbReference>
<keyword evidence="8" id="KW-0378">Hydrolase</keyword>
<keyword evidence="11" id="KW-0653">Protein transport</keyword>
<keyword evidence="3" id="KW-0150">Chloroplast</keyword>
<dbReference type="GO" id="GO:0045036">
    <property type="term" value="P:protein targeting to chloroplast"/>
    <property type="evidence" value="ECO:0007669"/>
    <property type="project" value="TreeGrafter"/>
</dbReference>
<keyword evidence="13" id="KW-0342">GTP-binding</keyword>
<gene>
    <name evidence="19" type="ORF">SAY86_004893</name>
</gene>
<feature type="domain" description="AIG1-type G" evidence="18">
    <location>
        <begin position="184"/>
        <end position="414"/>
    </location>
</feature>
<keyword evidence="14" id="KW-0472">Membrane</keyword>
<keyword evidence="12" id="KW-1133">Transmembrane helix</keyword>
<evidence type="ECO:0000256" key="14">
    <source>
        <dbReference type="ARBA" id="ARBA00023136"/>
    </source>
</evidence>
<dbReference type="Proteomes" id="UP001346149">
    <property type="component" value="Unassembled WGS sequence"/>
</dbReference>
<dbReference type="PROSITE" id="PS51720">
    <property type="entry name" value="G_AIG1"/>
    <property type="match status" value="1"/>
</dbReference>
<feature type="compositionally biased region" description="Polar residues" evidence="17">
    <location>
        <begin position="88"/>
        <end position="106"/>
    </location>
</feature>
<dbReference type="Gene3D" id="3.40.50.300">
    <property type="entry name" value="P-loop containing nucleotide triphosphate hydrolases"/>
    <property type="match status" value="1"/>
</dbReference>
<dbReference type="GO" id="GO:0046872">
    <property type="term" value="F:metal ion binding"/>
    <property type="evidence" value="ECO:0007669"/>
    <property type="project" value="UniProtKB-KW"/>
</dbReference>
<evidence type="ECO:0000256" key="3">
    <source>
        <dbReference type="ARBA" id="ARBA00022528"/>
    </source>
</evidence>
<dbReference type="GO" id="GO:0016787">
    <property type="term" value="F:hydrolase activity"/>
    <property type="evidence" value="ECO:0007669"/>
    <property type="project" value="UniProtKB-KW"/>
</dbReference>